<keyword evidence="3" id="KW-1185">Reference proteome</keyword>
<name>A0AAJ1BKT1_9GAMM</name>
<feature type="transmembrane region" description="Helical" evidence="1">
    <location>
        <begin position="48"/>
        <end position="66"/>
    </location>
</feature>
<keyword evidence="1" id="KW-0472">Membrane</keyword>
<gene>
    <name evidence="2" type="ORF">MJ923_19330</name>
</gene>
<keyword evidence="1" id="KW-0812">Transmembrane</keyword>
<dbReference type="AlphaFoldDB" id="A0AAJ1BKT1"/>
<organism evidence="2 3">
    <name type="scientific">Shewanella zhuhaiensis</name>
    <dbReference type="NCBI Taxonomy" id="2919576"/>
    <lineage>
        <taxon>Bacteria</taxon>
        <taxon>Pseudomonadati</taxon>
        <taxon>Pseudomonadota</taxon>
        <taxon>Gammaproteobacteria</taxon>
        <taxon>Alteromonadales</taxon>
        <taxon>Shewanellaceae</taxon>
        <taxon>Shewanella</taxon>
    </lineage>
</organism>
<protein>
    <submittedName>
        <fullName evidence="2">Uncharacterized protein</fullName>
    </submittedName>
</protein>
<accession>A0AAJ1BKT1</accession>
<keyword evidence="1" id="KW-1133">Transmembrane helix</keyword>
<reference evidence="2 3" key="1">
    <citation type="submission" date="2022-02" db="EMBL/GenBank/DDBJ databases">
        <title>The genome sequence of Shewanella sp. 3B26.</title>
        <authorList>
            <person name="Du J."/>
        </authorList>
    </citation>
    <scope>NUCLEOTIDE SEQUENCE [LARGE SCALE GENOMIC DNA]</scope>
    <source>
        <strain evidence="2 3">3B26</strain>
    </source>
</reference>
<dbReference type="Proteomes" id="UP001297581">
    <property type="component" value="Unassembled WGS sequence"/>
</dbReference>
<comment type="caution">
    <text evidence="2">The sequence shown here is derived from an EMBL/GenBank/DDBJ whole genome shotgun (WGS) entry which is preliminary data.</text>
</comment>
<dbReference type="RefSeq" id="WP_240592490.1">
    <property type="nucleotide sequence ID" value="NZ_JAKUDL010000010.1"/>
</dbReference>
<evidence type="ECO:0000256" key="1">
    <source>
        <dbReference type="SAM" id="Phobius"/>
    </source>
</evidence>
<evidence type="ECO:0000313" key="2">
    <source>
        <dbReference type="EMBL" id="MCH4296461.1"/>
    </source>
</evidence>
<proteinExistence type="predicted"/>
<dbReference type="EMBL" id="JAKUDL010000010">
    <property type="protein sequence ID" value="MCH4296461.1"/>
    <property type="molecule type" value="Genomic_DNA"/>
</dbReference>
<feature type="transmembrane region" description="Helical" evidence="1">
    <location>
        <begin position="78"/>
        <end position="97"/>
    </location>
</feature>
<evidence type="ECO:0000313" key="3">
    <source>
        <dbReference type="Proteomes" id="UP001297581"/>
    </source>
</evidence>
<sequence>MWWRVLLIVLACLLTGAHFLRYSNLVGALAFAAAPLLCFGREYALRALQLVLLGALVAVWGVATFDYVSMRLAAGAPWVRLVCIMSGVMAFVTNAAWCCEGIIRLKRARAQASAA</sequence>